<dbReference type="PRINTS" id="PR00176">
    <property type="entry name" value="NANEUSMPORT"/>
</dbReference>
<evidence type="ECO:0000313" key="9">
    <source>
        <dbReference type="Proteomes" id="UP000823872"/>
    </source>
</evidence>
<evidence type="ECO:0000313" key="8">
    <source>
        <dbReference type="Ensembl" id="ENSFCTP00005036664.1"/>
    </source>
</evidence>
<protein>
    <recommendedName>
        <fullName evidence="10">Solute carrier family 6 member 7</fullName>
    </recommendedName>
</protein>
<dbReference type="GeneTree" id="ENSGT00940000160823"/>
<comment type="subcellular location">
    <subcellularLocation>
        <location evidence="1">Membrane</location>
        <topology evidence="1">Multi-pass membrane protein</topology>
    </subcellularLocation>
</comment>
<feature type="transmembrane region" description="Helical" evidence="7">
    <location>
        <begin position="265"/>
        <end position="285"/>
    </location>
</feature>
<organism evidence="8 9">
    <name type="scientific">Felis catus</name>
    <name type="common">Cat</name>
    <name type="synonym">Felis silvestris catus</name>
    <dbReference type="NCBI Taxonomy" id="9685"/>
    <lineage>
        <taxon>Eukaryota</taxon>
        <taxon>Metazoa</taxon>
        <taxon>Chordata</taxon>
        <taxon>Craniata</taxon>
        <taxon>Vertebrata</taxon>
        <taxon>Euteleostomi</taxon>
        <taxon>Mammalia</taxon>
        <taxon>Eutheria</taxon>
        <taxon>Laurasiatheria</taxon>
        <taxon>Carnivora</taxon>
        <taxon>Feliformia</taxon>
        <taxon>Felidae</taxon>
        <taxon>Felinae</taxon>
        <taxon>Felis</taxon>
    </lineage>
</organism>
<feature type="transmembrane region" description="Helical" evidence="7">
    <location>
        <begin position="170"/>
        <end position="197"/>
    </location>
</feature>
<dbReference type="InterPro" id="IPR037272">
    <property type="entry name" value="SNS_sf"/>
</dbReference>
<dbReference type="Pfam" id="PF00209">
    <property type="entry name" value="SNF"/>
    <property type="match status" value="1"/>
</dbReference>
<evidence type="ECO:0000256" key="1">
    <source>
        <dbReference type="ARBA" id="ARBA00004141"/>
    </source>
</evidence>
<keyword evidence="4 7" id="KW-1133">Transmembrane helix</keyword>
<evidence type="ECO:0000256" key="5">
    <source>
        <dbReference type="ARBA" id="ARBA00023136"/>
    </source>
</evidence>
<dbReference type="PANTHER" id="PTHR11616">
    <property type="entry name" value="SODIUM/CHLORIDE DEPENDENT TRANSPORTER"/>
    <property type="match status" value="1"/>
</dbReference>
<feature type="transmembrane region" description="Helical" evidence="7">
    <location>
        <begin position="435"/>
        <end position="456"/>
    </location>
</feature>
<evidence type="ECO:0000256" key="4">
    <source>
        <dbReference type="ARBA" id="ARBA00022989"/>
    </source>
</evidence>
<feature type="transmembrane region" description="Helical" evidence="7">
    <location>
        <begin position="376"/>
        <end position="400"/>
    </location>
</feature>
<evidence type="ECO:0000256" key="3">
    <source>
        <dbReference type="ARBA" id="ARBA00022692"/>
    </source>
</evidence>
<feature type="transmembrane region" description="Helical" evidence="7">
    <location>
        <begin position="294"/>
        <end position="320"/>
    </location>
</feature>
<sequence length="647" mass="70859">MARGSHKHLRGRGRSGPDSAGCSFISILTRLHFSPAGNSLLYSFTHSVFARGPALLWALGLQRWGDPHQPPWLSVSWYKRTVPVRMRSVLWGRRCLPSGQGRGRSWALGELTHPRPSPTSFLLEGAFLVPYFLMLAICGIPLFFLELSLGQFSSLGPLAVWKISPLFKGAGAAMLLIVGLVAIYYNMIIAYVLFYLFASLTSNLPWEHCGNWWNTDLCLEHRGSKDGNGALPLNLTSTVSPSEEYWSRYVLHIQGSRGIGSPGEIRWNLCLCLLLAWVIVFLCILKGVKSSGKVVYFTATFPYLILLMLLVRGVTLPGAWKGIQFYLTPQFHHLLSSKVWIEAALQIFYSLGVGFGGLLTFASYNTFHQNIYRDTFIVTLGNAITSILAGFAIFSVLGYMSQELGVPVDQVAKAGPGLAFVVYPQAMTMLPLSPFWSFLFFFMLLTLGLDSQFAFLETIVTAVTDEFPYYLRPKKAVFSGLICVAMYLMGLVLTTDGGMYWLVLLDDYSASFGLMVVVITTCLAVTRVYGPAGIQHRQVPALRVRQLQIPSLGRAAGHPDGPAVLPHDPSRHAGGRAPGGGLALGAAPAGQPTDHGLGPIAGGEPDWHVRGHARGEPVTQATDGAHAQVRGHHQLREHCHRGGPRDR</sequence>
<dbReference type="PROSITE" id="PS00754">
    <property type="entry name" value="NA_NEUROTRAN_SYMP_2"/>
    <property type="match status" value="1"/>
</dbReference>
<keyword evidence="5 7" id="KW-0472">Membrane</keyword>
<dbReference type="InterPro" id="IPR000175">
    <property type="entry name" value="Na/ntran_symport"/>
</dbReference>
<dbReference type="PANTHER" id="PTHR11616:SF231">
    <property type="entry name" value="SODIUM-DEPENDENT PROLINE TRANSPORTER"/>
    <property type="match status" value="1"/>
</dbReference>
<feature type="transmembrane region" description="Helical" evidence="7">
    <location>
        <begin position="508"/>
        <end position="529"/>
    </location>
</feature>
<evidence type="ECO:0008006" key="10">
    <source>
        <dbReference type="Google" id="ProtNLM"/>
    </source>
</evidence>
<keyword evidence="3 7" id="KW-0812">Transmembrane</keyword>
<keyword evidence="9" id="KW-1185">Reference proteome</keyword>
<reference evidence="8 9" key="1">
    <citation type="submission" date="2021-02" db="EMBL/GenBank/DDBJ databases">
        <title>Safari Cat Assemblies.</title>
        <authorList>
            <person name="Bredemeyer K.R."/>
            <person name="Murphy W.J."/>
        </authorList>
    </citation>
    <scope>NUCLEOTIDE SEQUENCE [LARGE SCALE GENOMIC DNA]</scope>
</reference>
<dbReference type="SUPFAM" id="SSF161070">
    <property type="entry name" value="SNF-like"/>
    <property type="match status" value="1"/>
</dbReference>
<evidence type="ECO:0000256" key="7">
    <source>
        <dbReference type="SAM" id="Phobius"/>
    </source>
</evidence>
<reference evidence="8" key="2">
    <citation type="submission" date="2025-08" db="UniProtKB">
        <authorList>
            <consortium name="Ensembl"/>
        </authorList>
    </citation>
    <scope>IDENTIFICATION</scope>
    <source>
        <strain evidence="8">breed Abyssinian</strain>
    </source>
</reference>
<evidence type="ECO:0000256" key="6">
    <source>
        <dbReference type="SAM" id="MobiDB-lite"/>
    </source>
</evidence>
<dbReference type="Proteomes" id="UP000823872">
    <property type="component" value="Chromosome A1"/>
</dbReference>
<accession>A0ABI7YPB5</accession>
<reference evidence="8" key="3">
    <citation type="submission" date="2025-09" db="UniProtKB">
        <authorList>
            <consortium name="Ensembl"/>
        </authorList>
    </citation>
    <scope>IDENTIFICATION</scope>
    <source>
        <strain evidence="8">breed Abyssinian</strain>
    </source>
</reference>
<dbReference type="PROSITE" id="PS50267">
    <property type="entry name" value="NA_NEUROTRAN_SYMP_3"/>
    <property type="match status" value="1"/>
</dbReference>
<dbReference type="Ensembl" id="ENSFCTT00005050317.1">
    <property type="protein sequence ID" value="ENSFCTP00005036664.1"/>
    <property type="gene ID" value="ENSFCTG00005017419.1"/>
</dbReference>
<feature type="region of interest" description="Disordered" evidence="6">
    <location>
        <begin position="555"/>
        <end position="592"/>
    </location>
</feature>
<feature type="transmembrane region" description="Helical" evidence="7">
    <location>
        <begin position="477"/>
        <end position="502"/>
    </location>
</feature>
<feature type="transmembrane region" description="Helical" evidence="7">
    <location>
        <begin position="128"/>
        <end position="149"/>
    </location>
</feature>
<evidence type="ECO:0000256" key="2">
    <source>
        <dbReference type="ARBA" id="ARBA00022448"/>
    </source>
</evidence>
<keyword evidence="2" id="KW-0813">Transport</keyword>
<gene>
    <name evidence="8" type="primary">SLC6A7</name>
</gene>
<proteinExistence type="predicted"/>
<name>A0ABI7YPB5_FELCA</name>
<feature type="transmembrane region" description="Helical" evidence="7">
    <location>
        <begin position="340"/>
        <end position="364"/>
    </location>
</feature>